<dbReference type="GO" id="GO:0005085">
    <property type="term" value="F:guanyl-nucleotide exchange factor activity"/>
    <property type="evidence" value="ECO:0007669"/>
    <property type="project" value="InterPro"/>
</dbReference>
<dbReference type="Pfam" id="PF03456">
    <property type="entry name" value="uDENN"/>
    <property type="match status" value="1"/>
</dbReference>
<organism evidence="3 4">
    <name type="scientific">Anopheles quadriannulatus</name>
    <name type="common">Mosquito</name>
    <dbReference type="NCBI Taxonomy" id="34691"/>
    <lineage>
        <taxon>Eukaryota</taxon>
        <taxon>Metazoa</taxon>
        <taxon>Ecdysozoa</taxon>
        <taxon>Arthropoda</taxon>
        <taxon>Hexapoda</taxon>
        <taxon>Insecta</taxon>
        <taxon>Pterygota</taxon>
        <taxon>Neoptera</taxon>
        <taxon>Endopterygota</taxon>
        <taxon>Diptera</taxon>
        <taxon>Nematocera</taxon>
        <taxon>Culicoidea</taxon>
        <taxon>Culicidae</taxon>
        <taxon>Anophelinae</taxon>
        <taxon>Anopheles</taxon>
    </lineage>
</organism>
<feature type="domain" description="UDENN" evidence="2">
    <location>
        <begin position="1"/>
        <end position="571"/>
    </location>
</feature>
<dbReference type="InterPro" id="IPR001194">
    <property type="entry name" value="cDENN_dom"/>
</dbReference>
<proteinExistence type="predicted"/>
<feature type="region of interest" description="Disordered" evidence="1">
    <location>
        <begin position="824"/>
        <end position="861"/>
    </location>
</feature>
<evidence type="ECO:0000313" key="4">
    <source>
        <dbReference type="Proteomes" id="UP000076407"/>
    </source>
</evidence>
<dbReference type="PROSITE" id="PS50211">
    <property type="entry name" value="DENN"/>
    <property type="match status" value="1"/>
</dbReference>
<feature type="compositionally biased region" description="Basic and acidic residues" evidence="1">
    <location>
        <begin position="835"/>
        <end position="845"/>
    </location>
</feature>
<keyword evidence="4" id="KW-1185">Reference proteome</keyword>
<dbReference type="EnsemblMetazoa" id="AQUA002219-RA">
    <property type="protein sequence ID" value="AQUA002219-PA"/>
    <property type="gene ID" value="AQUA002219"/>
</dbReference>
<dbReference type="InterPro" id="IPR005112">
    <property type="entry name" value="dDENN_dom"/>
</dbReference>
<dbReference type="InterPro" id="IPR037213">
    <property type="entry name" value="Run_dom_sf"/>
</dbReference>
<feature type="region of interest" description="Disordered" evidence="1">
    <location>
        <begin position="452"/>
        <end position="472"/>
    </location>
</feature>
<evidence type="ECO:0000259" key="2">
    <source>
        <dbReference type="PROSITE" id="PS50211"/>
    </source>
</evidence>
<dbReference type="PANTHER" id="PTHR46070">
    <property type="entry name" value="PINSTRIPE, ISOFORM A"/>
    <property type="match status" value="1"/>
</dbReference>
<dbReference type="InterPro" id="IPR005113">
    <property type="entry name" value="uDENN_dom"/>
</dbReference>
<dbReference type="PANTHER" id="PTHR46070:SF1">
    <property type="entry name" value="PINSTRIPE, ISOFORM A"/>
    <property type="match status" value="1"/>
</dbReference>
<dbReference type="InterPro" id="IPR047278">
    <property type="entry name" value="DEN5A/B"/>
</dbReference>
<dbReference type="Gene3D" id="3.40.50.11500">
    <property type="match status" value="1"/>
</dbReference>
<reference evidence="3" key="1">
    <citation type="submission" date="2020-05" db="UniProtKB">
        <authorList>
            <consortium name="EnsemblMetazoa"/>
        </authorList>
    </citation>
    <scope>IDENTIFICATION</scope>
    <source>
        <strain evidence="3">SANGQUA</strain>
    </source>
</reference>
<dbReference type="Proteomes" id="UP000076407">
    <property type="component" value="Unassembled WGS sequence"/>
</dbReference>
<dbReference type="Pfam" id="PF03455">
    <property type="entry name" value="dDENN"/>
    <property type="match status" value="1"/>
</dbReference>
<dbReference type="Pfam" id="PF02141">
    <property type="entry name" value="DENN"/>
    <property type="match status" value="1"/>
</dbReference>
<dbReference type="Gene3D" id="1.20.58.900">
    <property type="match status" value="1"/>
</dbReference>
<dbReference type="SUPFAM" id="SSF140741">
    <property type="entry name" value="RUN domain-like"/>
    <property type="match status" value="1"/>
</dbReference>
<dbReference type="SMART" id="SM00800">
    <property type="entry name" value="uDENN"/>
    <property type="match status" value="1"/>
</dbReference>
<dbReference type="SMART" id="SM00799">
    <property type="entry name" value="DENN"/>
    <property type="match status" value="1"/>
</dbReference>
<evidence type="ECO:0000313" key="3">
    <source>
        <dbReference type="EnsemblMetazoa" id="AQUA002219-PA"/>
    </source>
</evidence>
<dbReference type="SMART" id="SM00801">
    <property type="entry name" value="dDENN"/>
    <property type="match status" value="1"/>
</dbReference>
<accession>A0A182WXF9</accession>
<protein>
    <submittedName>
        <fullName evidence="3">UDENN domain-containing protein</fullName>
    </submittedName>
</protein>
<dbReference type="STRING" id="34691.A0A182WXF9"/>
<dbReference type="GO" id="GO:0031267">
    <property type="term" value="F:small GTPase binding"/>
    <property type="evidence" value="ECO:0007669"/>
    <property type="project" value="InterPro"/>
</dbReference>
<evidence type="ECO:0000256" key="1">
    <source>
        <dbReference type="SAM" id="MobiDB-lite"/>
    </source>
</evidence>
<sequence>DSLHCSPLDSAYKSKPLAHYPEHVAWNPFDAHGICMLSLPQGLRFRTQKHNIEPRFHAFATTREDGKRCYGFSLVFYEEVRNRQICSAMHTLQSMFITEISSSQQPPPGTLRRVKESPVSRSLPRHFKIAAQAPASALSYYDVTKDKLYVAKSLSLVCQVPYAHVAELFLQNLYRCLPRHPGSRLSLESYVYNILYEVSTPPPGKSIRIYIPPEEPHLPPIATILQRPAQKDELPHMDFPLRLLFTYLGVECVIQLFTCVLLESQVLLRSTDYQKLTIVAECITSLLFPFQWPHVYAPILPASLHHFLDAPVPFVMGLHADCDSSFRIGSEANLCYVDIDKKSVQLPEELPSFPYRHDFISEITAVLDKYSVPRDRSLDPPSILSPKNLLKDHDMMTASCTLPSGMHVRRKHSLHDLLDWDRPNSPDLPLPPTAVPARPDVRQRIVDIVRRSGGDEVDSGGGPNEVMPSAKQKQPLSTLEQYYEDLRLNNALREIFLNRFVQMFAAYEHFVILPNQSKDEWLTNRESLHNFDKASFLSDQPQHHRPFLSRFLESQMFATLIDNKIMLSWGDDLNGCPLVDSLNGDMEYSLKLFDSRIKILRKRYGGESMIRTANYEPCILARETQKLLDKRLQAVDMEVAPPSEILDKRAPYYRSFPLLEKSVLNQECVSRGNSLRRVKNGSTKWKVKEISLDGGGNATNNVPGLSKDSDGNKSNRNSANLSGAEISPALLAQANWTFVEKLLKDIKSKTKRMLLEKMGTEAIELGLSGEASVTGVEENTMIASLCDLLEKVWSHGLINKQGKSALWTHLAAYLEIKDCQNPGKHQMDNSYLTPEKARSNSETRYRTLKPPKSGPSVVPGGLHKYHTTIAHKIRRLHKGSGLAGSDTRLYSASSAETVPTSPGRFTNFMLSDVVASFVGMRNGSVANLFATRSHCGE</sequence>
<name>A0A182WXF9_ANOQN</name>
<dbReference type="InterPro" id="IPR043153">
    <property type="entry name" value="DENN_C"/>
</dbReference>
<dbReference type="InterPro" id="IPR037516">
    <property type="entry name" value="Tripartite_DENN"/>
</dbReference>
<feature type="region of interest" description="Disordered" evidence="1">
    <location>
        <begin position="696"/>
        <end position="719"/>
    </location>
</feature>
<dbReference type="VEuPathDB" id="VectorBase:AQUA002219"/>
<dbReference type="AlphaFoldDB" id="A0A182WXF9"/>
<feature type="compositionally biased region" description="Low complexity" evidence="1">
    <location>
        <begin position="848"/>
        <end position="861"/>
    </location>
</feature>